<protein>
    <recommendedName>
        <fullName evidence="3">D-isomer specific 2-hydroxyacid dehydrogenase NAD-binding domain-containing protein</fullName>
    </recommendedName>
</protein>
<organism evidence="4 5">
    <name type="scientific">Phenylobacterium parvum</name>
    <dbReference type="NCBI Taxonomy" id="2201350"/>
    <lineage>
        <taxon>Bacteria</taxon>
        <taxon>Pseudomonadati</taxon>
        <taxon>Pseudomonadota</taxon>
        <taxon>Alphaproteobacteria</taxon>
        <taxon>Caulobacterales</taxon>
        <taxon>Caulobacteraceae</taxon>
        <taxon>Phenylobacterium</taxon>
    </lineage>
</organism>
<keyword evidence="2" id="KW-0520">NAD</keyword>
<feature type="domain" description="D-isomer specific 2-hydroxyacid dehydrogenase NAD-binding" evidence="3">
    <location>
        <begin position="119"/>
        <end position="289"/>
    </location>
</feature>
<name>A0A2Z3HVJ8_9CAUL</name>
<evidence type="ECO:0000313" key="4">
    <source>
        <dbReference type="EMBL" id="AWM77381.1"/>
    </source>
</evidence>
<proteinExistence type="predicted"/>
<dbReference type="PANTHER" id="PTHR43333:SF1">
    <property type="entry name" value="D-ISOMER SPECIFIC 2-HYDROXYACID DEHYDROGENASE NAD-BINDING DOMAIN-CONTAINING PROTEIN"/>
    <property type="match status" value="1"/>
</dbReference>
<evidence type="ECO:0000256" key="1">
    <source>
        <dbReference type="ARBA" id="ARBA00023002"/>
    </source>
</evidence>
<dbReference type="RefSeq" id="WP_110449948.1">
    <property type="nucleotide sequence ID" value="NZ_CP029479.1"/>
</dbReference>
<dbReference type="Proteomes" id="UP000247763">
    <property type="component" value="Chromosome"/>
</dbReference>
<evidence type="ECO:0000313" key="5">
    <source>
        <dbReference type="Proteomes" id="UP000247763"/>
    </source>
</evidence>
<accession>A0A2Z3HVJ8</accession>
<dbReference type="EMBL" id="CP029479">
    <property type="protein sequence ID" value="AWM77381.1"/>
    <property type="molecule type" value="Genomic_DNA"/>
</dbReference>
<dbReference type="GO" id="GO:0016616">
    <property type="term" value="F:oxidoreductase activity, acting on the CH-OH group of donors, NAD or NADP as acceptor"/>
    <property type="evidence" value="ECO:0007669"/>
    <property type="project" value="UniProtKB-ARBA"/>
</dbReference>
<keyword evidence="5" id="KW-1185">Reference proteome</keyword>
<dbReference type="Pfam" id="PF02826">
    <property type="entry name" value="2-Hacid_dh_C"/>
    <property type="match status" value="1"/>
</dbReference>
<dbReference type="SUPFAM" id="SSF51735">
    <property type="entry name" value="NAD(P)-binding Rossmann-fold domains"/>
    <property type="match status" value="1"/>
</dbReference>
<gene>
    <name evidence="4" type="ORF">HYN04_06140</name>
</gene>
<dbReference type="InterPro" id="IPR029753">
    <property type="entry name" value="D-isomer_DH_CS"/>
</dbReference>
<dbReference type="InterPro" id="IPR036291">
    <property type="entry name" value="NAD(P)-bd_dom_sf"/>
</dbReference>
<sequence>MTQILMSEAAHLRIRDRIAHLAPGLRIVTVPEAGRYQADGAEVAAADLAPEIVWNTQEAYMSGLLPSLMRPLLDCPSVRWLQTFNAGLDLPVFRRIMEKGVRITKSSAQGVVIAEYVLAHALSLIVPIDAQRQLQARREWGRTQYREVSQTRWLLVGYGAIGEQIAQRARAFGVDLTVVRRGSDAGLAHRTLPLSRISEALPDTDVVVLACALTDETRDMCNGAFFAALKPGAILINIGRGGLVDEDALRRGLDASRPAYAVLDVFQTEPLPDDHWIWGHPQVRVSAHTSNSGDGVQPRADIQFIGNLERYLAGEPLMNEAERSEVGLA</sequence>
<dbReference type="AlphaFoldDB" id="A0A2Z3HVJ8"/>
<dbReference type="PANTHER" id="PTHR43333">
    <property type="entry name" value="2-HACID_DH_C DOMAIN-CONTAINING PROTEIN"/>
    <property type="match status" value="1"/>
</dbReference>
<dbReference type="OrthoDB" id="9793626at2"/>
<dbReference type="InterPro" id="IPR006140">
    <property type="entry name" value="D-isomer_DH_NAD-bd"/>
</dbReference>
<dbReference type="KEGG" id="phb:HYN04_06140"/>
<keyword evidence="1" id="KW-0560">Oxidoreductase</keyword>
<dbReference type="GO" id="GO:0051287">
    <property type="term" value="F:NAD binding"/>
    <property type="evidence" value="ECO:0007669"/>
    <property type="project" value="InterPro"/>
</dbReference>
<evidence type="ECO:0000256" key="2">
    <source>
        <dbReference type="ARBA" id="ARBA00023027"/>
    </source>
</evidence>
<dbReference type="PROSITE" id="PS00671">
    <property type="entry name" value="D_2_HYDROXYACID_DH_3"/>
    <property type="match status" value="1"/>
</dbReference>
<reference evidence="5" key="1">
    <citation type="submission" date="2018-05" db="EMBL/GenBank/DDBJ databases">
        <title>Genome sequencing of Phenylobacterium sp. HYN0004.</title>
        <authorList>
            <person name="Yi H."/>
            <person name="Baek C."/>
        </authorList>
    </citation>
    <scope>NUCLEOTIDE SEQUENCE [LARGE SCALE GENOMIC DNA]</scope>
    <source>
        <strain evidence="5">HYN0004</strain>
    </source>
</reference>
<evidence type="ECO:0000259" key="3">
    <source>
        <dbReference type="Pfam" id="PF02826"/>
    </source>
</evidence>
<dbReference type="Gene3D" id="3.40.50.720">
    <property type="entry name" value="NAD(P)-binding Rossmann-like Domain"/>
    <property type="match status" value="2"/>
</dbReference>